<feature type="compositionally biased region" description="Polar residues" evidence="1">
    <location>
        <begin position="113"/>
        <end position="123"/>
    </location>
</feature>
<accession>D4DH30</accession>
<dbReference type="EMBL" id="ACYE01000369">
    <property type="protein sequence ID" value="EFE38841.1"/>
    <property type="molecule type" value="Genomic_DNA"/>
</dbReference>
<dbReference type="PANTHER" id="PTHR37848">
    <property type="entry name" value="EXPRESSED PROTEIN"/>
    <property type="match status" value="1"/>
</dbReference>
<evidence type="ECO:0000313" key="2">
    <source>
        <dbReference type="EMBL" id="EFE38841.1"/>
    </source>
</evidence>
<dbReference type="OrthoDB" id="203796at2759"/>
<dbReference type="RefSeq" id="XP_003019486.1">
    <property type="nucleotide sequence ID" value="XM_003019440.1"/>
</dbReference>
<name>D4DH30_TRIVH</name>
<dbReference type="PANTHER" id="PTHR37848:SF1">
    <property type="entry name" value="SUN DOMAIN-CONTAINING PROTEIN"/>
    <property type="match status" value="1"/>
</dbReference>
<evidence type="ECO:0000256" key="1">
    <source>
        <dbReference type="SAM" id="MobiDB-lite"/>
    </source>
</evidence>
<proteinExistence type="predicted"/>
<gene>
    <name evidence="2" type="ORF">TRV_06485</name>
</gene>
<dbReference type="KEGG" id="tve:TRV_06485"/>
<dbReference type="AlphaFoldDB" id="D4DH30"/>
<dbReference type="Proteomes" id="UP000008383">
    <property type="component" value="Unassembled WGS sequence"/>
</dbReference>
<reference evidence="3" key="1">
    <citation type="journal article" date="2011" name="Genome Biol.">
        <title>Comparative and functional genomics provide insights into the pathogenicity of dermatophytic fungi.</title>
        <authorList>
            <person name="Burmester A."/>
            <person name="Shelest E."/>
            <person name="Gloeckner G."/>
            <person name="Heddergott C."/>
            <person name="Schindler S."/>
            <person name="Staib P."/>
            <person name="Heidel A."/>
            <person name="Felder M."/>
            <person name="Petzold A."/>
            <person name="Szafranski K."/>
            <person name="Feuermann M."/>
            <person name="Pedruzzi I."/>
            <person name="Priebe S."/>
            <person name="Groth M."/>
            <person name="Winkler R."/>
            <person name="Li W."/>
            <person name="Kniemeyer O."/>
            <person name="Schroeckh V."/>
            <person name="Hertweck C."/>
            <person name="Hube B."/>
            <person name="White T.C."/>
            <person name="Platzer M."/>
            <person name="Guthke R."/>
            <person name="Heitman J."/>
            <person name="Woestemeyer J."/>
            <person name="Zipfel P.F."/>
            <person name="Monod M."/>
            <person name="Brakhage A.A."/>
        </authorList>
    </citation>
    <scope>NUCLEOTIDE SEQUENCE [LARGE SCALE GENOMIC DNA]</scope>
    <source>
        <strain evidence="3">HKI 0517</strain>
    </source>
</reference>
<dbReference type="GeneID" id="9577936"/>
<feature type="compositionally biased region" description="Pro residues" evidence="1">
    <location>
        <begin position="95"/>
        <end position="107"/>
    </location>
</feature>
<evidence type="ECO:0000313" key="3">
    <source>
        <dbReference type="Proteomes" id="UP000008383"/>
    </source>
</evidence>
<keyword evidence="3" id="KW-1185">Reference proteome</keyword>
<organism evidence="2 3">
    <name type="scientific">Trichophyton verrucosum (strain HKI 0517)</name>
    <dbReference type="NCBI Taxonomy" id="663202"/>
    <lineage>
        <taxon>Eukaryota</taxon>
        <taxon>Fungi</taxon>
        <taxon>Dikarya</taxon>
        <taxon>Ascomycota</taxon>
        <taxon>Pezizomycotina</taxon>
        <taxon>Eurotiomycetes</taxon>
        <taxon>Eurotiomycetidae</taxon>
        <taxon>Onygenales</taxon>
        <taxon>Arthrodermataceae</taxon>
        <taxon>Trichophyton</taxon>
    </lineage>
</organism>
<sequence>MNKDASSASSYRKWSPSSQAAQFTLLRLTPCGGHFKAFLPAVAKQLDATSAGDGIGIKTNLNLSPQAVHFLVHLADMEKSGSSLSLPVAGIQRRPVPPRAQPTPQDAPPDYTEPSTALSQEPSSPRGPVLFNSYLPPVNFAHYHIPGSSLSKDGLTITVAPSELSSNPEALTRFIVQQAALPPKPEVRIVGVRDITGVRKLDFDIRINMLNQIVRPPGPSSSWNYVKIVGNRSGGSPGGAVGDIATFADRFCRDPATNKTFILTREVINWNTQILEGRLRTLIASLNYQGRVMISFPSTHSRVVVPGPKTKNSFYTQIVSLFKDPKRYDMVRSIWPYANMAGSETSDDPRRVCAVQSENKWWDEWKMVIAHAIVDGRQGWVSLDDLIELAMSPVKELKPREQGENQEWNDQGSVF</sequence>
<protein>
    <submittedName>
        <fullName evidence="2">Uncharacterized protein</fullName>
    </submittedName>
</protein>
<dbReference type="HOGENOM" id="CLU_053392_0_0_1"/>
<feature type="region of interest" description="Disordered" evidence="1">
    <location>
        <begin position="93"/>
        <end position="126"/>
    </location>
</feature>
<comment type="caution">
    <text evidence="2">The sequence shown here is derived from an EMBL/GenBank/DDBJ whole genome shotgun (WGS) entry which is preliminary data.</text>
</comment>